<proteinExistence type="predicted"/>
<dbReference type="AlphaFoldDB" id="A0A843UI10"/>
<sequence>MESWERLLGNRGESSEGWDVTAAFPFAAWDGAANCVCDPFLLSCEEAIADWDWDFDWNMSEVIPHIGKSTGLRLAPNPRPTATTTTANLKTPSLLSFPVSARTPFKCSTMSPFTSTGTDLQPCTSWYPASRPPVRCFFRRETPPPCPVWP</sequence>
<protein>
    <submittedName>
        <fullName evidence="1">Uncharacterized protein</fullName>
    </submittedName>
</protein>
<keyword evidence="2" id="KW-1185">Reference proteome</keyword>
<reference evidence="1" key="1">
    <citation type="submission" date="2017-07" db="EMBL/GenBank/DDBJ databases">
        <title>Taro Niue Genome Assembly and Annotation.</title>
        <authorList>
            <person name="Atibalentja N."/>
            <person name="Keating K."/>
            <person name="Fields C.J."/>
        </authorList>
    </citation>
    <scope>NUCLEOTIDE SEQUENCE</scope>
    <source>
        <strain evidence="1">Niue_2</strain>
        <tissue evidence="1">Leaf</tissue>
    </source>
</reference>
<evidence type="ECO:0000313" key="1">
    <source>
        <dbReference type="EMBL" id="MQL81634.1"/>
    </source>
</evidence>
<organism evidence="1 2">
    <name type="scientific">Colocasia esculenta</name>
    <name type="common">Wild taro</name>
    <name type="synonym">Arum esculentum</name>
    <dbReference type="NCBI Taxonomy" id="4460"/>
    <lineage>
        <taxon>Eukaryota</taxon>
        <taxon>Viridiplantae</taxon>
        <taxon>Streptophyta</taxon>
        <taxon>Embryophyta</taxon>
        <taxon>Tracheophyta</taxon>
        <taxon>Spermatophyta</taxon>
        <taxon>Magnoliopsida</taxon>
        <taxon>Liliopsida</taxon>
        <taxon>Araceae</taxon>
        <taxon>Aroideae</taxon>
        <taxon>Colocasieae</taxon>
        <taxon>Colocasia</taxon>
    </lineage>
</organism>
<dbReference type="Proteomes" id="UP000652761">
    <property type="component" value="Unassembled WGS sequence"/>
</dbReference>
<accession>A0A843UI10</accession>
<name>A0A843UI10_COLES</name>
<evidence type="ECO:0000313" key="2">
    <source>
        <dbReference type="Proteomes" id="UP000652761"/>
    </source>
</evidence>
<gene>
    <name evidence="1" type="ORF">Taro_014092</name>
</gene>
<dbReference type="EMBL" id="NMUH01000578">
    <property type="protein sequence ID" value="MQL81634.1"/>
    <property type="molecule type" value="Genomic_DNA"/>
</dbReference>
<comment type="caution">
    <text evidence="1">The sequence shown here is derived from an EMBL/GenBank/DDBJ whole genome shotgun (WGS) entry which is preliminary data.</text>
</comment>